<reference evidence="9" key="1">
    <citation type="submission" date="2025-08" db="UniProtKB">
        <authorList>
            <consortium name="RefSeq"/>
        </authorList>
    </citation>
    <scope>IDENTIFICATION</scope>
</reference>
<dbReference type="SUPFAM" id="SSF57667">
    <property type="entry name" value="beta-beta-alpha zinc fingers"/>
    <property type="match status" value="1"/>
</dbReference>
<keyword evidence="1" id="KW-0479">Metal-binding</keyword>
<evidence type="ECO:0000256" key="3">
    <source>
        <dbReference type="ARBA" id="ARBA00022771"/>
    </source>
</evidence>
<keyword evidence="8" id="KW-1185">Reference proteome</keyword>
<accession>A0ABM3WV35</accession>
<sequence length="432" mass="45318">MALSAPMLPAFATFASPCRERGPQERWPCAEPEPGAPDGDLDDVLDFILSMGLDAPPAPPGFPPEPPPPFAPGPASQPDGRFPPGRVKAEPPGDPAAFAPPARAPRPPPRPDTPPLSPGFAPFAFAARAPFAFAALAAPGPAAPGPAAPGPRALPTPPASPLDLLEPKAKRGRRTWPRKRSAAHTCSYAACGKTYTKSSHLKAHLRTHTGEGLRGAAHRREALPLHLDRLRLEVRALRRAHAPLPQTHRPPALPVPPVRARLLPLRPPGPAHEAAHVGPAPHTRTRTRHSAPSTRHSVLALGTRAGTRHSAPSTPHSAPSTRHPALTPEPAPSTQHPTPGTQHPEPQHSAPQTSPLSSPNLSTQHSKPHHSAPQTSPLSTPNLTTQHPKPHHSAPRAPALSTPTPAPSTPTPGRGGSHVPQPPPHPQLQTVT</sequence>
<dbReference type="Gene3D" id="3.30.160.60">
    <property type="entry name" value="Classic Zinc Finger"/>
    <property type="match status" value="1"/>
</dbReference>
<organism evidence="8 9">
    <name type="scientific">Erinaceus europaeus</name>
    <name type="common">Western European hedgehog</name>
    <dbReference type="NCBI Taxonomy" id="9365"/>
    <lineage>
        <taxon>Eukaryota</taxon>
        <taxon>Metazoa</taxon>
        <taxon>Chordata</taxon>
        <taxon>Craniata</taxon>
        <taxon>Vertebrata</taxon>
        <taxon>Euteleostomi</taxon>
        <taxon>Mammalia</taxon>
        <taxon>Eutheria</taxon>
        <taxon>Laurasiatheria</taxon>
        <taxon>Eulipotyphla</taxon>
        <taxon>Erinaceidae</taxon>
        <taxon>Erinaceinae</taxon>
        <taxon>Erinaceus</taxon>
    </lineage>
</organism>
<keyword evidence="4" id="KW-0862">Zinc</keyword>
<evidence type="ECO:0000256" key="5">
    <source>
        <dbReference type="PROSITE-ProRule" id="PRU00042"/>
    </source>
</evidence>
<dbReference type="PROSITE" id="PS50157">
    <property type="entry name" value="ZINC_FINGER_C2H2_2"/>
    <property type="match status" value="1"/>
</dbReference>
<evidence type="ECO:0000256" key="6">
    <source>
        <dbReference type="SAM" id="MobiDB-lite"/>
    </source>
</evidence>
<feature type="compositionally biased region" description="Pro residues" evidence="6">
    <location>
        <begin position="56"/>
        <end position="72"/>
    </location>
</feature>
<feature type="compositionally biased region" description="Low complexity" evidence="6">
    <location>
        <begin position="308"/>
        <end position="324"/>
    </location>
</feature>
<evidence type="ECO:0000313" key="8">
    <source>
        <dbReference type="Proteomes" id="UP001652624"/>
    </source>
</evidence>
<proteinExistence type="predicted"/>
<dbReference type="InterPro" id="IPR036236">
    <property type="entry name" value="Znf_C2H2_sf"/>
</dbReference>
<keyword evidence="3 5" id="KW-0863">Zinc-finger</keyword>
<evidence type="ECO:0000256" key="4">
    <source>
        <dbReference type="ARBA" id="ARBA00022833"/>
    </source>
</evidence>
<gene>
    <name evidence="9" type="primary">KLF2</name>
</gene>
<evidence type="ECO:0000259" key="7">
    <source>
        <dbReference type="PROSITE" id="PS50157"/>
    </source>
</evidence>
<feature type="region of interest" description="Disordered" evidence="6">
    <location>
        <begin position="244"/>
        <end position="432"/>
    </location>
</feature>
<dbReference type="PRINTS" id="PR01217">
    <property type="entry name" value="PRICHEXTENSN"/>
</dbReference>
<evidence type="ECO:0000256" key="2">
    <source>
        <dbReference type="ARBA" id="ARBA00022737"/>
    </source>
</evidence>
<evidence type="ECO:0000313" key="9">
    <source>
        <dbReference type="RefSeq" id="XP_060040434.1"/>
    </source>
</evidence>
<dbReference type="RefSeq" id="XP_060040434.1">
    <property type="nucleotide sequence ID" value="XM_060184451.1"/>
</dbReference>
<feature type="compositionally biased region" description="Polar residues" evidence="6">
    <location>
        <begin position="372"/>
        <end position="387"/>
    </location>
</feature>
<dbReference type="PANTHER" id="PTHR23235">
    <property type="entry name" value="KRUEPPEL-LIKE TRANSCRIPTION FACTOR"/>
    <property type="match status" value="1"/>
</dbReference>
<dbReference type="GeneID" id="132536500"/>
<feature type="compositionally biased region" description="Pro residues" evidence="6">
    <location>
        <begin position="102"/>
        <end position="117"/>
    </location>
</feature>
<dbReference type="PANTHER" id="PTHR23235:SF117">
    <property type="entry name" value="KRUEPPEL-LIKE FACTOR 4"/>
    <property type="match status" value="1"/>
</dbReference>
<dbReference type="PROSITE" id="PS00028">
    <property type="entry name" value="ZINC_FINGER_C2H2_1"/>
    <property type="match status" value="1"/>
</dbReference>
<dbReference type="Proteomes" id="UP001652624">
    <property type="component" value="Unplaced"/>
</dbReference>
<name>A0ABM3WV35_ERIEU</name>
<evidence type="ECO:0000256" key="1">
    <source>
        <dbReference type="ARBA" id="ARBA00022723"/>
    </source>
</evidence>
<feature type="compositionally biased region" description="Pro residues" evidence="6">
    <location>
        <begin position="141"/>
        <end position="160"/>
    </location>
</feature>
<feature type="compositionally biased region" description="Polar residues" evidence="6">
    <location>
        <begin position="332"/>
        <end position="341"/>
    </location>
</feature>
<feature type="region of interest" description="Disordered" evidence="6">
    <location>
        <begin position="141"/>
        <end position="178"/>
    </location>
</feature>
<feature type="domain" description="C2H2-type" evidence="7">
    <location>
        <begin position="184"/>
        <end position="213"/>
    </location>
</feature>
<feature type="region of interest" description="Disordered" evidence="6">
    <location>
        <begin position="1"/>
        <end position="121"/>
    </location>
</feature>
<dbReference type="InterPro" id="IPR013087">
    <property type="entry name" value="Znf_C2H2_type"/>
</dbReference>
<feature type="compositionally biased region" description="Polar residues" evidence="6">
    <location>
        <begin position="349"/>
        <end position="365"/>
    </location>
</feature>
<keyword evidence="2" id="KW-0677">Repeat</keyword>
<protein>
    <submittedName>
        <fullName evidence="9">Krueppel-like factor 2 isoform X1</fullName>
    </submittedName>
</protein>